<dbReference type="EMBL" id="BQNB010015619">
    <property type="protein sequence ID" value="GJT42139.1"/>
    <property type="molecule type" value="Genomic_DNA"/>
</dbReference>
<dbReference type="InterPro" id="IPR004252">
    <property type="entry name" value="Probable_transposase_24"/>
</dbReference>
<feature type="domain" description="DUF4216" evidence="3">
    <location>
        <begin position="1053"/>
        <end position="1129"/>
    </location>
</feature>
<accession>A0ABQ5DTF5</accession>
<feature type="region of interest" description="Disordered" evidence="1">
    <location>
        <begin position="1280"/>
        <end position="1352"/>
    </location>
</feature>
<evidence type="ECO:0000256" key="1">
    <source>
        <dbReference type="SAM" id="MobiDB-lite"/>
    </source>
</evidence>
<organism evidence="6 7">
    <name type="scientific">Tanacetum coccineum</name>
    <dbReference type="NCBI Taxonomy" id="301880"/>
    <lineage>
        <taxon>Eukaryota</taxon>
        <taxon>Viridiplantae</taxon>
        <taxon>Streptophyta</taxon>
        <taxon>Embryophyta</taxon>
        <taxon>Tracheophyta</taxon>
        <taxon>Spermatophyta</taxon>
        <taxon>Magnoliopsida</taxon>
        <taxon>eudicotyledons</taxon>
        <taxon>Gunneridae</taxon>
        <taxon>Pentapetalae</taxon>
        <taxon>asterids</taxon>
        <taxon>campanulids</taxon>
        <taxon>Asterales</taxon>
        <taxon>Asteraceae</taxon>
        <taxon>Asteroideae</taxon>
        <taxon>Anthemideae</taxon>
        <taxon>Anthemidinae</taxon>
        <taxon>Tanacetum</taxon>
    </lineage>
</organism>
<evidence type="ECO:0000313" key="6">
    <source>
        <dbReference type="EMBL" id="GJT42139.1"/>
    </source>
</evidence>
<feature type="domain" description="Reverse transcriptase Ty1/copia-type" evidence="2">
    <location>
        <begin position="57"/>
        <end position="106"/>
    </location>
</feature>
<dbReference type="InterPro" id="IPR025312">
    <property type="entry name" value="DUF4216"/>
</dbReference>
<gene>
    <name evidence="6" type="ORF">Tco_0942004</name>
</gene>
<dbReference type="Pfam" id="PF13960">
    <property type="entry name" value="DUF4218"/>
    <property type="match status" value="1"/>
</dbReference>
<dbReference type="Pfam" id="PF07727">
    <property type="entry name" value="RVT_2"/>
    <property type="match status" value="1"/>
</dbReference>
<name>A0ABQ5DTF5_9ASTR</name>
<feature type="compositionally biased region" description="Gly residues" evidence="1">
    <location>
        <begin position="1313"/>
        <end position="1329"/>
    </location>
</feature>
<protein>
    <submittedName>
        <fullName evidence="6">Uncharacterized protein</fullName>
    </submittedName>
</protein>
<feature type="region of interest" description="Disordered" evidence="1">
    <location>
        <begin position="1220"/>
        <end position="1255"/>
    </location>
</feature>
<sequence length="1866" mass="213300">MQHLDAPWGSILINGRPMFDKEVHQQIKSASLHNTDLKWSNRIVMSATSPVDVKLDEYGRVLKSKARLVAKGYLQEEGIDFEESFTPVARIEAIRIFIAYAAHKNMLKKALYGLKQALRHRRRPSSVVRHPPSTVIVFFKIEEESEGRLCSYYQSKVNEFLNFAFSIERVVEKKTFGSDVVFRIKCPCSKCKIKVFKKRDEVKLDLWHNGFIRGYTTWYAHGERKCRRAETGECSEPIEEDNGVGCTQMILDIHNATFQSHRDTQEEQAPNMFAKQYYEMLEADDEPLYEGCQKFSTLEAATRLLNWKAECNVPEATYNRALSLFKDMLPGGNKLVRNFYDTKKILSKLELPREKIHACKNHCMLFYGKVDSVLTKCKVCGHSRYKKGGRNNVPNLVLTYFPIAPRLQRMYMSKKMSKEMTWHHDHKTDSNKMIRNVRLRLCTDGFNPNNSNSNPYSLWPVFLTIYNLPPWMSLKDVHVKLSLVIPGRKNPGQNLDVFLQPLIKELKTLWNDGVETYDAYRKNNFNMKATLLWTVSDFPAYAMLSGWSTHGKLACPYCMGNVDSFQLHNGGKPCWFDCHRRFLPARHPYRRDRKGFLAQKSVFAGPPPQLTGTEIWQQIRHLPTVYEGEPYRPKNKKIDGFGQTHNWVKRSIFWELPYWHTLLIRHNLDLMHIEKNFFENLFHTIMGSLKTKDNVKARKDVELYCDRPELHMFKVQNRDMKPKASYTLNKTQLHKVCEWMTKLKFPDGLLPIALRGMIPNVVWDAITELCTFFRAICSRVLRIEDLEKLQKSIVEIICKLEKIFPPGFFDSMEHLVVHLVWEALLGGPMQYRWMYLYERKLGSLKRTVRNKARVEGSIVQSYLLNELSMHCSLYFDPRIETRLNREPRNFAPDIHCSSPTDTRLNIFKVPSRRLFDTGTKRNLTNAEKHKAHTYILLNCEDVHPFLRLFDNYIMQEDPFIDEETLDRARDEKFAQWFKEHIQSNGGNENLKVLARGPMRYVESHKGYFVNGYKFRTLKHGDGRVTYNSGVCVKGSTYNEFEYDYYGLLVEVLEVNYRDSNGHCVVVLFKCDWFKPIQGVRVNYKHNLVDIKYKSKGCQNDPFILASQAEQVYYAPYPSMTKDLKDWWAVVKATPRSIYEVTQSSSEVVDDNVDVEEFFQENEMPTCSNTTTDANENTEIEEVGDLEVGDAYMEVSENEEEFVDTYENLEVNEAEEEFIDRYDDSDDENELALSDHSSDEDEVNLSDHSSDEDEVNLSDHSLNDYLLIIINWTRYAGIMARDNNSKGRGRGRGRGRSGNGGIIGTSSASDYGSRSGGRGRGISGNIGIGGSSSNVSRFGNQEDGNYNNCSRSRGRGRGISGNIVVMYPNSVIKQNANYDKLQSGRGEGISGGNIVISSSSNVSGFGNQEDGNYNNGSRSGGRGRGISGNVGIGGSSNVSEFVDQDVDYYDGRSGGRGRGISGNIGGRGSSSTSGFGNPDADFDTNDNETETETSQRVRGSNLVQSIPNHPSQRPMITLYYGGFAEPHVTRDIISIFKVMFYGPWATWREVDQESRDYMFEEFQDLYQWHPSENAAVYKAWERVMSSRYSDILGQCRRDAAHRATMDNITVGNDLSVLKPYTPSWIDQAHWDNMIDRLWNTSRWKKKSNVARQNRLTEVDGEVSKHTAGSKTILQHKFQMEKEKKRPVSLLEAYHRTHTSTNVSSEASGSGMDEALEGRTREYVTASSKRVADAVEAAIVEKHGPDASEHPPNDFDLWGEATGGRKKGKLVGLGTRGDQRVMVTRTAATSSSSSTSNEQVMAREETMSSSVLRDKCEITSTGYQSVQFLKNVKNEFFTTSPGVSDREYEKRIDGQKAFDGLKDVLHFT</sequence>
<feature type="compositionally biased region" description="Low complexity" evidence="1">
    <location>
        <begin position="1405"/>
        <end position="1416"/>
    </location>
</feature>
<evidence type="ECO:0000259" key="5">
    <source>
        <dbReference type="Pfam" id="PF13963"/>
    </source>
</evidence>
<feature type="compositionally biased region" description="Acidic residues" evidence="1">
    <location>
        <begin position="1237"/>
        <end position="1255"/>
    </location>
</feature>
<proteinExistence type="predicted"/>
<feature type="region of interest" description="Disordered" evidence="1">
    <location>
        <begin position="1405"/>
        <end position="1427"/>
    </location>
</feature>
<feature type="domain" description="DUF4218" evidence="4">
    <location>
        <begin position="776"/>
        <end position="889"/>
    </location>
</feature>
<dbReference type="Pfam" id="PF03004">
    <property type="entry name" value="Transposase_24"/>
    <property type="match status" value="1"/>
</dbReference>
<dbReference type="InterPro" id="IPR029480">
    <property type="entry name" value="Transpos_assoc"/>
</dbReference>
<evidence type="ECO:0000259" key="3">
    <source>
        <dbReference type="Pfam" id="PF13952"/>
    </source>
</evidence>
<feature type="compositionally biased region" description="Acidic residues" evidence="1">
    <location>
        <begin position="1220"/>
        <end position="1229"/>
    </location>
</feature>
<evidence type="ECO:0000313" key="7">
    <source>
        <dbReference type="Proteomes" id="UP001151760"/>
    </source>
</evidence>
<feature type="compositionally biased region" description="Acidic residues" evidence="1">
    <location>
        <begin position="1479"/>
        <end position="1490"/>
    </location>
</feature>
<dbReference type="Pfam" id="PF13952">
    <property type="entry name" value="DUF4216"/>
    <property type="match status" value="1"/>
</dbReference>
<dbReference type="InterPro" id="IPR004242">
    <property type="entry name" value="Transposase_21"/>
</dbReference>
<reference evidence="6" key="1">
    <citation type="journal article" date="2022" name="Int. J. Mol. Sci.">
        <title>Draft Genome of Tanacetum Coccineum: Genomic Comparison of Closely Related Tanacetum-Family Plants.</title>
        <authorList>
            <person name="Yamashiro T."/>
            <person name="Shiraishi A."/>
            <person name="Nakayama K."/>
            <person name="Satake H."/>
        </authorList>
    </citation>
    <scope>NUCLEOTIDE SEQUENCE</scope>
</reference>
<comment type="caution">
    <text evidence="6">The sequence shown here is derived from an EMBL/GenBank/DDBJ whole genome shotgun (WGS) entry which is preliminary data.</text>
</comment>
<feature type="region of interest" description="Disordered" evidence="1">
    <location>
        <begin position="1451"/>
        <end position="1497"/>
    </location>
</feature>
<dbReference type="Pfam" id="PF02992">
    <property type="entry name" value="Transposase_21"/>
    <property type="match status" value="1"/>
</dbReference>
<dbReference type="Pfam" id="PF13963">
    <property type="entry name" value="Transpos_assoc"/>
    <property type="match status" value="1"/>
</dbReference>
<feature type="compositionally biased region" description="Low complexity" evidence="1">
    <location>
        <begin position="1303"/>
        <end position="1312"/>
    </location>
</feature>
<evidence type="ECO:0000259" key="4">
    <source>
        <dbReference type="Pfam" id="PF13960"/>
    </source>
</evidence>
<dbReference type="InterPro" id="IPR025452">
    <property type="entry name" value="DUF4218"/>
</dbReference>
<evidence type="ECO:0000259" key="2">
    <source>
        <dbReference type="Pfam" id="PF07727"/>
    </source>
</evidence>
<feature type="compositionally biased region" description="Gly residues" evidence="1">
    <location>
        <begin position="1451"/>
        <end position="1467"/>
    </location>
</feature>
<feature type="compositionally biased region" description="Gly residues" evidence="1">
    <location>
        <begin position="1417"/>
        <end position="1427"/>
    </location>
</feature>
<dbReference type="InterPro" id="IPR013103">
    <property type="entry name" value="RVT_2"/>
</dbReference>
<dbReference type="Proteomes" id="UP001151760">
    <property type="component" value="Unassembled WGS sequence"/>
</dbReference>
<reference evidence="6" key="2">
    <citation type="submission" date="2022-01" db="EMBL/GenBank/DDBJ databases">
        <authorList>
            <person name="Yamashiro T."/>
            <person name="Shiraishi A."/>
            <person name="Satake H."/>
            <person name="Nakayama K."/>
        </authorList>
    </citation>
    <scope>NUCLEOTIDE SEQUENCE</scope>
</reference>
<keyword evidence="7" id="KW-1185">Reference proteome</keyword>
<dbReference type="PANTHER" id="PTHR48258:SF4">
    <property type="entry name" value="DUF4216 DOMAIN-CONTAINING PROTEIN"/>
    <property type="match status" value="1"/>
</dbReference>
<feature type="domain" description="Transposase-associated" evidence="5">
    <location>
        <begin position="147"/>
        <end position="223"/>
    </location>
</feature>
<dbReference type="PANTHER" id="PTHR48258">
    <property type="entry name" value="DUF4218 DOMAIN-CONTAINING PROTEIN-RELATED"/>
    <property type="match status" value="1"/>
</dbReference>